<organism evidence="2 3">
    <name type="scientific">Enterococcus hulanensis</name>
    <dbReference type="NCBI Taxonomy" id="2559929"/>
    <lineage>
        <taxon>Bacteria</taxon>
        <taxon>Bacillati</taxon>
        <taxon>Bacillota</taxon>
        <taxon>Bacilli</taxon>
        <taxon>Lactobacillales</taxon>
        <taxon>Enterococcaceae</taxon>
        <taxon>Enterococcus</taxon>
    </lineage>
</organism>
<dbReference type="RefSeq" id="WP_141108264.1">
    <property type="nucleotide sequence ID" value="NZ_JAFLVW010000005.1"/>
</dbReference>
<accession>A0ABU3EYG8</accession>
<proteinExistence type="predicted"/>
<keyword evidence="1" id="KW-0472">Membrane</keyword>
<dbReference type="Proteomes" id="UP001252875">
    <property type="component" value="Unassembled WGS sequence"/>
</dbReference>
<evidence type="ECO:0000313" key="3">
    <source>
        <dbReference type="Proteomes" id="UP001252875"/>
    </source>
</evidence>
<feature type="transmembrane region" description="Helical" evidence="1">
    <location>
        <begin position="6"/>
        <end position="27"/>
    </location>
</feature>
<protein>
    <submittedName>
        <fullName evidence="2">Uncharacterized protein</fullName>
    </submittedName>
</protein>
<keyword evidence="1" id="KW-1133">Transmembrane helix</keyword>
<dbReference type="EMBL" id="JARPYI010000004">
    <property type="protein sequence ID" value="MDT2599920.1"/>
    <property type="molecule type" value="Genomic_DNA"/>
</dbReference>
<feature type="transmembrane region" description="Helical" evidence="1">
    <location>
        <begin position="47"/>
        <end position="65"/>
    </location>
</feature>
<reference evidence="2 3" key="1">
    <citation type="submission" date="2023-03" db="EMBL/GenBank/DDBJ databases">
        <authorList>
            <person name="Shen W."/>
            <person name="Cai J."/>
        </authorList>
    </citation>
    <scope>NUCLEOTIDE SEQUENCE [LARGE SCALE GENOMIC DNA]</scope>
    <source>
        <strain evidence="2 3">D6-4</strain>
    </source>
</reference>
<sequence>MMKPMYWVFILGAIGVLSLIAFVTYYIKDKELKKEHGLKENFLILDWLLLLVTIASFACAIFVYLDIQNQISSFTL</sequence>
<keyword evidence="3" id="KW-1185">Reference proteome</keyword>
<evidence type="ECO:0000256" key="1">
    <source>
        <dbReference type="SAM" id="Phobius"/>
    </source>
</evidence>
<keyword evidence="1" id="KW-0812">Transmembrane</keyword>
<evidence type="ECO:0000313" key="2">
    <source>
        <dbReference type="EMBL" id="MDT2599920.1"/>
    </source>
</evidence>
<gene>
    <name evidence="2" type="ORF">P7D85_09045</name>
</gene>
<comment type="caution">
    <text evidence="2">The sequence shown here is derived from an EMBL/GenBank/DDBJ whole genome shotgun (WGS) entry which is preliminary data.</text>
</comment>
<name>A0ABU3EYG8_9ENTE</name>